<protein>
    <submittedName>
        <fullName evidence="1">Uncharacterized protein</fullName>
    </submittedName>
</protein>
<evidence type="ECO:0000313" key="1">
    <source>
        <dbReference type="EMBL" id="CAI3971184.1"/>
    </source>
</evidence>
<accession>A0A9N6WS48</accession>
<name>A0A9N6WS48_9VIRU</name>
<gene>
    <name evidence="1" type="ORF">ORM20_00135</name>
</gene>
<reference evidence="1" key="1">
    <citation type="submission" date="2022-10" db="EMBL/GenBank/DDBJ databases">
        <authorList>
            <person name="Meaden S."/>
        </authorList>
    </citation>
    <scope>NUCLEOTIDE SEQUENCE</scope>
</reference>
<sequence>MSISFTPEEIARGCQSRSFPLITSVAPTAPCAAIAIQVITKEPEEKIIDLLDKYDPKWRRNGTRVCDAIRVIKDLGFKAEPIKMGKMSSKRVDRNSFSEVEFALRYRTGTYYVCTVNHAYVIHNQYVIDCVGKRNTRRLTHAYRIERNDECLLTETAG</sequence>
<organism evidence="1">
    <name type="scientific">Ochrobactrum phage ORM_20</name>
    <dbReference type="NCBI Taxonomy" id="2985243"/>
    <lineage>
        <taxon>Viruses</taxon>
    </lineage>
</organism>
<proteinExistence type="predicted"/>
<dbReference type="EMBL" id="OX359470">
    <property type="protein sequence ID" value="CAI3971184.1"/>
    <property type="molecule type" value="Genomic_DNA"/>
</dbReference>